<dbReference type="AlphaFoldDB" id="A0A9Q0GNR1"/>
<dbReference type="OrthoDB" id="4062651at2759"/>
<evidence type="ECO:0000259" key="1">
    <source>
        <dbReference type="Pfam" id="PF06760"/>
    </source>
</evidence>
<gene>
    <name evidence="2" type="ORF">Tsubulata_043465</name>
</gene>
<reference evidence="2" key="2">
    <citation type="journal article" date="2023" name="Plants (Basel)">
        <title>Annotation of the Turnera subulata (Passifloraceae) Draft Genome Reveals the S-Locus Evolved after the Divergence of Turneroideae from Passifloroideae in a Stepwise Manner.</title>
        <authorList>
            <person name="Henning P.M."/>
            <person name="Roalson E.H."/>
            <person name="Mir W."/>
            <person name="McCubbin A.G."/>
            <person name="Shore J.S."/>
        </authorList>
    </citation>
    <scope>NUCLEOTIDE SEQUENCE</scope>
    <source>
        <strain evidence="2">F60SS</strain>
    </source>
</reference>
<proteinExistence type="predicted"/>
<dbReference type="Proteomes" id="UP001141552">
    <property type="component" value="Unassembled WGS sequence"/>
</dbReference>
<accession>A0A9Q0GNR1</accession>
<dbReference type="Pfam" id="PF06760">
    <property type="entry name" value="DUF1221"/>
    <property type="match status" value="1"/>
</dbReference>
<reference evidence="2" key="1">
    <citation type="submission" date="2022-02" db="EMBL/GenBank/DDBJ databases">
        <authorList>
            <person name="Henning P.M."/>
            <person name="McCubbin A.G."/>
            <person name="Shore J.S."/>
        </authorList>
    </citation>
    <scope>NUCLEOTIDE SEQUENCE</scope>
    <source>
        <strain evidence="2">F60SS</strain>
        <tissue evidence="2">Leaves</tissue>
    </source>
</reference>
<comment type="caution">
    <text evidence="2">The sequence shown here is derived from an EMBL/GenBank/DDBJ whole genome shotgun (WGS) entry which is preliminary data.</text>
</comment>
<feature type="non-terminal residue" evidence="2">
    <location>
        <position position="182"/>
    </location>
</feature>
<evidence type="ECO:0000313" key="3">
    <source>
        <dbReference type="Proteomes" id="UP001141552"/>
    </source>
</evidence>
<keyword evidence="3" id="KW-1185">Reference proteome</keyword>
<evidence type="ECO:0000313" key="2">
    <source>
        <dbReference type="EMBL" id="KAJ4851526.1"/>
    </source>
</evidence>
<dbReference type="InterPro" id="IPR010632">
    <property type="entry name" value="DUF1221"/>
</dbReference>
<organism evidence="2 3">
    <name type="scientific">Turnera subulata</name>
    <dbReference type="NCBI Taxonomy" id="218843"/>
    <lineage>
        <taxon>Eukaryota</taxon>
        <taxon>Viridiplantae</taxon>
        <taxon>Streptophyta</taxon>
        <taxon>Embryophyta</taxon>
        <taxon>Tracheophyta</taxon>
        <taxon>Spermatophyta</taxon>
        <taxon>Magnoliopsida</taxon>
        <taxon>eudicotyledons</taxon>
        <taxon>Gunneridae</taxon>
        <taxon>Pentapetalae</taxon>
        <taxon>rosids</taxon>
        <taxon>fabids</taxon>
        <taxon>Malpighiales</taxon>
        <taxon>Passifloraceae</taxon>
        <taxon>Turnera</taxon>
    </lineage>
</organism>
<protein>
    <recommendedName>
        <fullName evidence="1">DUF1221 domain-containing protein</fullName>
    </recommendedName>
</protein>
<name>A0A9Q0GNR1_9ROSI</name>
<feature type="domain" description="DUF1221" evidence="1">
    <location>
        <begin position="21"/>
        <end position="182"/>
    </location>
</feature>
<sequence>MEQFRQIGEVLGSMRALMVFRENIQINERQCILLLDLFSFAYDTIAEEMRQNLRFEEKQIKWRILEQPLKEVCRVFKEGELYIRQSLDTKDWWAKAIILYQNTDCVEFHVHNLLSCMPVVMEAIEIAGEFSGLDQEVMQKKRLVFSKKYDKEWKDPRLFQWKFAKQYLITQDFCSRFGTVWK</sequence>
<dbReference type="EMBL" id="JAKUCV010000036">
    <property type="protein sequence ID" value="KAJ4851526.1"/>
    <property type="molecule type" value="Genomic_DNA"/>
</dbReference>